<gene>
    <name evidence="3" type="ORF">D8M04_17925</name>
</gene>
<dbReference type="AlphaFoldDB" id="A0A498D1W8"/>
<evidence type="ECO:0008006" key="5">
    <source>
        <dbReference type="Google" id="ProtNLM"/>
    </source>
</evidence>
<reference evidence="3 4" key="1">
    <citation type="submission" date="2018-10" db="EMBL/GenBank/DDBJ databases">
        <title>Oceanobacillus sp. YLB-02 draft genome.</title>
        <authorList>
            <person name="Yu L."/>
        </authorList>
    </citation>
    <scope>NUCLEOTIDE SEQUENCE [LARGE SCALE GENOMIC DNA]</scope>
    <source>
        <strain evidence="3 4">YLB-02</strain>
    </source>
</reference>
<comment type="caution">
    <text evidence="3">The sequence shown here is derived from an EMBL/GenBank/DDBJ whole genome shotgun (WGS) entry which is preliminary data.</text>
</comment>
<organism evidence="3 4">
    <name type="scientific">Oceanobacillus piezotolerans</name>
    <dbReference type="NCBI Taxonomy" id="2448030"/>
    <lineage>
        <taxon>Bacteria</taxon>
        <taxon>Bacillati</taxon>
        <taxon>Bacillota</taxon>
        <taxon>Bacilli</taxon>
        <taxon>Bacillales</taxon>
        <taxon>Bacillaceae</taxon>
        <taxon>Oceanobacillus</taxon>
    </lineage>
</organism>
<keyword evidence="4" id="KW-1185">Reference proteome</keyword>
<evidence type="ECO:0000313" key="4">
    <source>
        <dbReference type="Proteomes" id="UP000270219"/>
    </source>
</evidence>
<feature type="chain" id="PRO_5039261125" description="Lipoprotein" evidence="2">
    <location>
        <begin position="23"/>
        <end position="165"/>
    </location>
</feature>
<dbReference type="EMBL" id="RCHR01000009">
    <property type="protein sequence ID" value="RLL41121.1"/>
    <property type="molecule type" value="Genomic_DNA"/>
</dbReference>
<protein>
    <recommendedName>
        <fullName evidence="5">Lipoprotein</fullName>
    </recommendedName>
</protein>
<evidence type="ECO:0000256" key="2">
    <source>
        <dbReference type="SAM" id="SignalP"/>
    </source>
</evidence>
<proteinExistence type="predicted"/>
<dbReference type="Proteomes" id="UP000270219">
    <property type="component" value="Unassembled WGS sequence"/>
</dbReference>
<evidence type="ECO:0000256" key="1">
    <source>
        <dbReference type="SAM" id="MobiDB-lite"/>
    </source>
</evidence>
<keyword evidence="2" id="KW-0732">Signal</keyword>
<dbReference type="RefSeq" id="WP_121524783.1">
    <property type="nucleotide sequence ID" value="NZ_RCHR01000009.1"/>
</dbReference>
<feature type="signal peptide" evidence="2">
    <location>
        <begin position="1"/>
        <end position="22"/>
    </location>
</feature>
<name>A0A498D1W8_9BACI</name>
<feature type="region of interest" description="Disordered" evidence="1">
    <location>
        <begin position="27"/>
        <end position="49"/>
    </location>
</feature>
<dbReference type="OrthoDB" id="2972214at2"/>
<accession>A0A498D1W8</accession>
<dbReference type="PROSITE" id="PS51257">
    <property type="entry name" value="PROKAR_LIPOPROTEIN"/>
    <property type="match status" value="1"/>
</dbReference>
<evidence type="ECO:0000313" key="3">
    <source>
        <dbReference type="EMBL" id="RLL41121.1"/>
    </source>
</evidence>
<feature type="compositionally biased region" description="Basic and acidic residues" evidence="1">
    <location>
        <begin position="28"/>
        <end position="42"/>
    </location>
</feature>
<sequence>MNKYVKISIYILIVVLSMALLASCGNNEEDKGSEQEKEEKGNESSLTESNRNTIISTVKDFVAEQENQVTIQFPEEGQDYQIEKNDEQEQLIISGFTGRAYENVYFVSGNFILDDKDYNFEMVLSLGDVDSNEPTLIKYSSGTDTYLKLDEAQIYLVEEDEFKEL</sequence>